<dbReference type="PANTHER" id="PTHR19879:SF9">
    <property type="entry name" value="TRANSCRIPTION INITIATION FACTOR TFIID SUBUNIT 5"/>
    <property type="match status" value="1"/>
</dbReference>
<dbReference type="AlphaFoldDB" id="A0ABD3NZ39"/>
<evidence type="ECO:0008006" key="6">
    <source>
        <dbReference type="Google" id="ProtNLM"/>
    </source>
</evidence>
<dbReference type="InterPro" id="IPR036322">
    <property type="entry name" value="WD40_repeat_dom_sf"/>
</dbReference>
<dbReference type="Gene3D" id="2.130.10.10">
    <property type="entry name" value="YVTN repeat-like/Quinoprotein amine dehydrogenase"/>
    <property type="match status" value="2"/>
</dbReference>
<sequence>MATNNEQSNLASPTALNEANILYKSFYGPDASLATDASTPTNERAAYGHRETIFGIAFSPDGKYLASASQDSTVRIWEVKTYRLLETLDCDRDYECLRVAWLPNDGSKSSHDVSNDDDIVTNKSTNDKEKYMLAAAGADGILRLYAASLQNDKLHWKLVASKDHYGLLNETAATEDRPQIYSLQFVPRPFQPSVNNNAETTCSDWLIMTSADDAIFFWSIKQPDMNESQREITSYSIIQFAQLGHNQFGGPRNPNNEIYVFDAVVSSNGFIAAALSDGTCRVMAIAQSAAEVKQCVLTVPEQFVGERGGHLTAISWDASGERLATCIACGKVVLWDVKVVEGVVIPSIVALLEGGHDYRRPLFGAIYFGEKNENLLLTWGVDGKVCVWDSTSKGIVTSPICRLVSNSNYPVYALDYTHSKESLGSRSCLSIAGGSEGGFVGVPLYIYDI</sequence>
<keyword evidence="5" id="KW-1185">Reference proteome</keyword>
<keyword evidence="2" id="KW-0677">Repeat</keyword>
<evidence type="ECO:0000313" key="5">
    <source>
        <dbReference type="Proteomes" id="UP001530400"/>
    </source>
</evidence>
<comment type="caution">
    <text evidence="4">The sequence shown here is derived from an EMBL/GenBank/DDBJ whole genome shotgun (WGS) entry which is preliminary data.</text>
</comment>
<proteinExistence type="predicted"/>
<dbReference type="EMBL" id="JALLPJ020000874">
    <property type="protein sequence ID" value="KAL3780803.1"/>
    <property type="molecule type" value="Genomic_DNA"/>
</dbReference>
<dbReference type="InterPro" id="IPR015943">
    <property type="entry name" value="WD40/YVTN_repeat-like_dom_sf"/>
</dbReference>
<keyword evidence="1 3" id="KW-0853">WD repeat</keyword>
<dbReference type="PROSITE" id="PS00678">
    <property type="entry name" value="WD_REPEATS_1"/>
    <property type="match status" value="1"/>
</dbReference>
<dbReference type="InterPro" id="IPR019775">
    <property type="entry name" value="WD40_repeat_CS"/>
</dbReference>
<dbReference type="SUPFAM" id="SSF50978">
    <property type="entry name" value="WD40 repeat-like"/>
    <property type="match status" value="1"/>
</dbReference>
<organism evidence="4 5">
    <name type="scientific">Cyclotella atomus</name>
    <dbReference type="NCBI Taxonomy" id="382360"/>
    <lineage>
        <taxon>Eukaryota</taxon>
        <taxon>Sar</taxon>
        <taxon>Stramenopiles</taxon>
        <taxon>Ochrophyta</taxon>
        <taxon>Bacillariophyta</taxon>
        <taxon>Coscinodiscophyceae</taxon>
        <taxon>Thalassiosirophycidae</taxon>
        <taxon>Stephanodiscales</taxon>
        <taxon>Stephanodiscaceae</taxon>
        <taxon>Cyclotella</taxon>
    </lineage>
</organism>
<dbReference type="SMART" id="SM00320">
    <property type="entry name" value="WD40"/>
    <property type="match status" value="5"/>
</dbReference>
<gene>
    <name evidence="4" type="ORF">ACHAWO_004449</name>
</gene>
<dbReference type="PANTHER" id="PTHR19879">
    <property type="entry name" value="TRANSCRIPTION INITIATION FACTOR TFIID"/>
    <property type="match status" value="1"/>
</dbReference>
<dbReference type="PROSITE" id="PS50082">
    <property type="entry name" value="WD_REPEATS_2"/>
    <property type="match status" value="1"/>
</dbReference>
<evidence type="ECO:0000256" key="2">
    <source>
        <dbReference type="ARBA" id="ARBA00022737"/>
    </source>
</evidence>
<reference evidence="4 5" key="1">
    <citation type="submission" date="2024-10" db="EMBL/GenBank/DDBJ databases">
        <title>Updated reference genomes for cyclostephanoid diatoms.</title>
        <authorList>
            <person name="Roberts W.R."/>
            <person name="Alverson A.J."/>
        </authorList>
    </citation>
    <scope>NUCLEOTIDE SEQUENCE [LARGE SCALE GENOMIC DNA]</scope>
    <source>
        <strain evidence="4 5">AJA010-31</strain>
    </source>
</reference>
<name>A0ABD3NZ39_9STRA</name>
<evidence type="ECO:0000313" key="4">
    <source>
        <dbReference type="EMBL" id="KAL3780803.1"/>
    </source>
</evidence>
<protein>
    <recommendedName>
        <fullName evidence="6">WD40 repeat-like protein</fullName>
    </recommendedName>
</protein>
<dbReference type="Pfam" id="PF00400">
    <property type="entry name" value="WD40"/>
    <property type="match status" value="2"/>
</dbReference>
<dbReference type="InterPro" id="IPR001680">
    <property type="entry name" value="WD40_rpt"/>
</dbReference>
<accession>A0ABD3NZ39</accession>
<dbReference type="PROSITE" id="PS50294">
    <property type="entry name" value="WD_REPEATS_REGION"/>
    <property type="match status" value="1"/>
</dbReference>
<feature type="repeat" description="WD" evidence="3">
    <location>
        <begin position="46"/>
        <end position="87"/>
    </location>
</feature>
<evidence type="ECO:0000256" key="1">
    <source>
        <dbReference type="ARBA" id="ARBA00022574"/>
    </source>
</evidence>
<evidence type="ECO:0000256" key="3">
    <source>
        <dbReference type="PROSITE-ProRule" id="PRU00221"/>
    </source>
</evidence>
<dbReference type="Proteomes" id="UP001530400">
    <property type="component" value="Unassembled WGS sequence"/>
</dbReference>